<keyword evidence="4" id="KW-0004">4Fe-4S</keyword>
<comment type="cofactor">
    <cofactor evidence="1">
        <name>[4Fe-4S] cluster</name>
        <dbReference type="ChEBI" id="CHEBI:49883"/>
    </cofactor>
</comment>
<dbReference type="GO" id="GO:0003906">
    <property type="term" value="F:DNA-(apurinic or apyrimidinic site) endonuclease activity"/>
    <property type="evidence" value="ECO:0007669"/>
    <property type="project" value="UniProtKB-ARBA"/>
</dbReference>
<feature type="compositionally biased region" description="Basic residues" evidence="10">
    <location>
        <begin position="458"/>
        <end position="467"/>
    </location>
</feature>
<feature type="compositionally biased region" description="Basic residues" evidence="10">
    <location>
        <begin position="326"/>
        <end position="335"/>
    </location>
</feature>
<dbReference type="Proteomes" id="UP000504621">
    <property type="component" value="Unplaced"/>
</dbReference>
<accession>A0A6J1BBE2</accession>
<feature type="region of interest" description="Disordered" evidence="10">
    <location>
        <begin position="298"/>
        <end position="484"/>
    </location>
</feature>
<dbReference type="GO" id="GO:0046872">
    <property type="term" value="F:metal ion binding"/>
    <property type="evidence" value="ECO:0007669"/>
    <property type="project" value="UniProtKB-KW"/>
</dbReference>
<evidence type="ECO:0000256" key="5">
    <source>
        <dbReference type="ARBA" id="ARBA00022723"/>
    </source>
</evidence>
<feature type="region of interest" description="Disordered" evidence="10">
    <location>
        <begin position="848"/>
        <end position="884"/>
    </location>
</feature>
<dbReference type="CDD" id="cd00056">
    <property type="entry name" value="ENDO3c"/>
    <property type="match status" value="1"/>
</dbReference>
<dbReference type="InterPro" id="IPR023170">
    <property type="entry name" value="HhH_base_excis_C"/>
</dbReference>
<dbReference type="GO" id="GO:0019104">
    <property type="term" value="F:DNA N-glycosylase activity"/>
    <property type="evidence" value="ECO:0007669"/>
    <property type="project" value="InterPro"/>
</dbReference>
<feature type="region of interest" description="Disordered" evidence="10">
    <location>
        <begin position="608"/>
        <end position="641"/>
    </location>
</feature>
<dbReference type="Gene3D" id="1.10.340.30">
    <property type="entry name" value="Hypothetical protein, domain 2"/>
    <property type="match status" value="1"/>
</dbReference>
<feature type="compositionally biased region" description="Polar residues" evidence="10">
    <location>
        <begin position="348"/>
        <end position="359"/>
    </location>
</feature>
<proteinExistence type="inferred from homology"/>
<dbReference type="Pfam" id="PF15629">
    <property type="entry name" value="Perm-CXXC"/>
    <property type="match status" value="1"/>
</dbReference>
<evidence type="ECO:0000256" key="1">
    <source>
        <dbReference type="ARBA" id="ARBA00001966"/>
    </source>
</evidence>
<sequence length="2003" mass="223769">MNFGEEFSIPQGNEFQFTGSWIPVTPQKPIPTISNPIPVNGQGNQFGRGNWQELPGFSTGYVQDILNYNGIGQNFNPIGQMCQSRVDYVGSMNLAEKNGMINNIAGSYTQVLQNESPGWNNNTLANFPATRNATAFATAFAPANGTASISRENAVPIPIMHSQADNWRHSSSHNSMCANQPQSTSLHFLRNIDRFYQMPQHEFPVPYKQMYNLNSPPRTEVDAAFHITTSLQSTPAAQDQTKIMGNKQLSTVPASASDESSIHEKGKQGNLITSNANEVSQHNCELLQNIVDSSSAVISTTMEEKRESERGSEQGIDLNKTPQQKPPKRRKHRPKVIVEGKPKRNPKPATTKNINSKENPSGKRKYVRRKGLNESATEQADSTKESDPTAATPAKRRYVRKKSLKESANEQIDSMKEFDPSAGTTVKGKYTEKRNQKESSTKKADCTRGSNPSAGTAGKRKYVRRNSLRASTAQQAEETDPSAVPVAKSCRRVLNFDLENAGNESQAAIFNHQEMQEGSKSSESQAVGLWNVENSGLKTKLTTQISQQMVLENCQPQTESSQTPSLSKMMLMDYISMPGMPADTASQFQAKDLQMESRNVNARHVNMDNADLSQKSNRNGYSPTQQYINPKGMDQSVSQGKSNCENIDGTNELMLERCPKSVPTVLSNSSEGMGSKRDHSQAIEQEQLYTASSLSSLLLQGVFQINEGYRNGSTNGAGFLQALKRKKIEDKSQAYIHGMKYGMSYSSGQLQTKGTNSEFTSLRNCGTSDPQFLQSDNIARRKSGGVSELTGDTNVHSTAAGPTSSKKHILSQLHSGMETIINTNGWTLAQNLATIENFNNLLPTTPKKAPTLQLGSVTKASHTNVSEKKKREPDLSRRAPSGRGKMLEEQKELYEYQQSSKAGPSAKQIHPIPIEEIINKFMGLTLDERNNKAKSEVQNALVIYKGAGTVVPYEGFEFIKKRKPRPKVDLDPETNRVWNLLMGKEGKDIEGTDKEKDKWWEEERRVFHGRVDSFIARMHLVQGDRRFLKWKGSVVDSVIGVFLTQNVSDHLSSSAFMSLAARFPLKSSCKRECDQDGVKILIEEPEFCEPNPNETIKWHENLFSHPLDRQSPMTSIVSTDYQRNGENSGIERTSFTETHSQSLEEEVLSSQGSFDSSVIQANGVIRSYSGSNSETEDPTTCCKFNNSHGSTVDQMDNSASFEEFCNSVNGSSPCHEGLKYIQSEVTENAQKSRLERKENLKGPSSFIQASHFRNQQVQVQAVGVSNHPLQMTLESEAREREGLEPCGEECMSSWASTASGLNKLKQLGQSEDKITVHQNGQAISQDMATTTLNTLSRKHITHQDTVSQPGAHTKSNQLCNNHQEMRNKAFQSESASVTMPLTTDAVTEMQKSTLLYAANALKLTERPSDVERMSALNKDKEIENREVQSNAKEQMHSSEKEHGANSFLKSKRRKAEGEKNNATDWDALRKQVQANGWKQERSEDTMDSLDYEALRQANVNEISNAIKERGMNNMLAERIKEFLNRLVSEHESIDLEWLREVPPDKAKDYLLSIRGLGLKSVECVRLLTLHHLAFPVDTNVGRIAVRLGWVPLQPLPESLQLHLLELYPVLESIQKYLWPRLCKLDQRTLYELHYQMITFGKVFCTKSKPNCNACPMRGECRHFASAFASARLALPGPEEKSITSSTVPMMSERSPVKVLNPMPLPPPAHNLLRVGPNNGNHEPIIEEPTTPEPEHTEESQSDIEDACYEDPDEIPTITLNIEEFTANLQHYMQEKMELQESDLSKALVALNPEAASIPTPKLKNVSRLRTEHYVYELPDDHPLLEEMEKREPDDPIPYLLAIWTPGETANSIQPPEQSCGSQEPGRLCNEKTCFACNSVREANAQTVRGTLLIPCRTAMRGSFPLNGTYFQVNEVFADHESSLNPMDVPREWIWNLPRRTVYFGTSVSTIFKGLSTEGIQYCFWKGFVCVRGFDQKTRAPRPLMARLHFPASKLAKTQNKSKR</sequence>
<dbReference type="InterPro" id="IPR044811">
    <property type="entry name" value="DME/ROS1"/>
</dbReference>
<dbReference type="SUPFAM" id="SSF48150">
    <property type="entry name" value="DNA-glycosylase"/>
    <property type="match status" value="1"/>
</dbReference>
<evidence type="ECO:0000313" key="13">
    <source>
        <dbReference type="RefSeq" id="XP_021295749.1"/>
    </source>
</evidence>
<dbReference type="SMART" id="SM00525">
    <property type="entry name" value="FES"/>
    <property type="match status" value="1"/>
</dbReference>
<dbReference type="PANTHER" id="PTHR46213">
    <property type="entry name" value="TRANSCRIPTIONAL ACTIVATOR DEMETER"/>
    <property type="match status" value="1"/>
</dbReference>
<feature type="region of interest" description="Disordered" evidence="10">
    <location>
        <begin position="1718"/>
        <end position="1741"/>
    </location>
</feature>
<feature type="compositionally biased region" description="Basic and acidic residues" evidence="10">
    <location>
        <begin position="429"/>
        <end position="446"/>
    </location>
</feature>
<evidence type="ECO:0000256" key="3">
    <source>
        <dbReference type="ARBA" id="ARBA00005646"/>
    </source>
</evidence>
<dbReference type="OrthoDB" id="5607at2759"/>
<evidence type="ECO:0000256" key="4">
    <source>
        <dbReference type="ARBA" id="ARBA00022485"/>
    </source>
</evidence>
<feature type="compositionally biased region" description="Polar residues" evidence="10">
    <location>
        <begin position="853"/>
        <end position="864"/>
    </location>
</feature>
<evidence type="ECO:0000259" key="11">
    <source>
        <dbReference type="SMART" id="SM00478"/>
    </source>
</evidence>
<comment type="similarity">
    <text evidence="3">Belongs to the DNA glycosylase family. DEMETER subfamily.</text>
</comment>
<dbReference type="GO" id="GO:0006284">
    <property type="term" value="P:base-excision repair"/>
    <property type="evidence" value="ECO:0007669"/>
    <property type="project" value="InterPro"/>
</dbReference>
<gene>
    <name evidence="13" type="primary">LOC110425227</name>
</gene>
<comment type="subcellular location">
    <subcellularLocation>
        <location evidence="2">Nucleus</location>
    </subcellularLocation>
</comment>
<feature type="compositionally biased region" description="Polar residues" evidence="10">
    <location>
        <begin position="611"/>
        <end position="628"/>
    </location>
</feature>
<feature type="compositionally biased region" description="Polar residues" evidence="10">
    <location>
        <begin position="790"/>
        <end position="803"/>
    </location>
</feature>
<dbReference type="InterPro" id="IPR011257">
    <property type="entry name" value="DNA_glycosylase"/>
</dbReference>
<feature type="compositionally biased region" description="Basic and acidic residues" evidence="10">
    <location>
        <begin position="1433"/>
        <end position="1443"/>
    </location>
</feature>
<organism evidence="12 13">
    <name type="scientific">Herrania umbratica</name>
    <dbReference type="NCBI Taxonomy" id="108875"/>
    <lineage>
        <taxon>Eukaryota</taxon>
        <taxon>Viridiplantae</taxon>
        <taxon>Streptophyta</taxon>
        <taxon>Embryophyta</taxon>
        <taxon>Tracheophyta</taxon>
        <taxon>Spermatophyta</taxon>
        <taxon>Magnoliopsida</taxon>
        <taxon>eudicotyledons</taxon>
        <taxon>Gunneridae</taxon>
        <taxon>Pentapetalae</taxon>
        <taxon>rosids</taxon>
        <taxon>malvids</taxon>
        <taxon>Malvales</taxon>
        <taxon>Malvaceae</taxon>
        <taxon>Byttnerioideae</taxon>
        <taxon>Herrania</taxon>
    </lineage>
</organism>
<keyword evidence="6" id="KW-0408">Iron</keyword>
<feature type="compositionally biased region" description="Basic and acidic residues" evidence="10">
    <location>
        <begin position="1455"/>
        <end position="1467"/>
    </location>
</feature>
<dbReference type="RefSeq" id="XP_021295749.1">
    <property type="nucleotide sequence ID" value="XM_021440074.1"/>
</dbReference>
<protein>
    <submittedName>
        <fullName evidence="13">Transcriptional activator DEMETER</fullName>
    </submittedName>
</protein>
<evidence type="ECO:0000256" key="9">
    <source>
        <dbReference type="ARBA" id="ARBA00023242"/>
    </source>
</evidence>
<dbReference type="InterPro" id="IPR003265">
    <property type="entry name" value="HhH-GPD_domain"/>
</dbReference>
<dbReference type="Gene3D" id="1.10.1670.10">
    <property type="entry name" value="Helix-hairpin-Helix base-excision DNA repair enzymes (C-terminal)"/>
    <property type="match status" value="1"/>
</dbReference>
<keyword evidence="9" id="KW-0539">Nucleus</keyword>
<dbReference type="GO" id="GO:0141166">
    <property type="term" value="P:chromosomal 5-methylcytosine DNA demethylation pathway"/>
    <property type="evidence" value="ECO:0007669"/>
    <property type="project" value="InterPro"/>
</dbReference>
<dbReference type="GO" id="GO:0005634">
    <property type="term" value="C:nucleus"/>
    <property type="evidence" value="ECO:0007669"/>
    <property type="project" value="UniProtKB-SubCell"/>
</dbReference>
<evidence type="ECO:0000256" key="7">
    <source>
        <dbReference type="ARBA" id="ARBA00023014"/>
    </source>
</evidence>
<reference evidence="13" key="1">
    <citation type="submission" date="2025-08" db="UniProtKB">
        <authorList>
            <consortium name="RefSeq"/>
        </authorList>
    </citation>
    <scope>IDENTIFICATION</scope>
    <source>
        <tissue evidence="13">Leaf</tissue>
    </source>
</reference>
<dbReference type="GO" id="GO:0051539">
    <property type="term" value="F:4 iron, 4 sulfur cluster binding"/>
    <property type="evidence" value="ECO:0007669"/>
    <property type="project" value="UniProtKB-KW"/>
</dbReference>
<evidence type="ECO:0000256" key="10">
    <source>
        <dbReference type="SAM" id="MobiDB-lite"/>
    </source>
</evidence>
<dbReference type="SMART" id="SM00478">
    <property type="entry name" value="ENDO3c"/>
    <property type="match status" value="1"/>
</dbReference>
<evidence type="ECO:0000256" key="8">
    <source>
        <dbReference type="ARBA" id="ARBA00023125"/>
    </source>
</evidence>
<keyword evidence="8" id="KW-0238">DNA-binding</keyword>
<name>A0A6J1BBE2_9ROSI</name>
<keyword evidence="7" id="KW-0411">Iron-sulfur</keyword>
<dbReference type="Pfam" id="PF15628">
    <property type="entry name" value="RRM_DME"/>
    <property type="match status" value="1"/>
</dbReference>
<evidence type="ECO:0000256" key="2">
    <source>
        <dbReference type="ARBA" id="ARBA00004123"/>
    </source>
</evidence>
<dbReference type="InterPro" id="IPR028925">
    <property type="entry name" value="RRM_DME"/>
</dbReference>
<dbReference type="InterPro" id="IPR003651">
    <property type="entry name" value="Endonuclease3_FeS-loop_motif"/>
</dbReference>
<feature type="compositionally biased region" description="Basic residues" evidence="10">
    <location>
        <begin position="394"/>
        <end position="403"/>
    </location>
</feature>
<dbReference type="FunFam" id="1.10.1670.10:FF:000004">
    <property type="entry name" value="DNA glycosylase/AP lyase ROS1"/>
    <property type="match status" value="1"/>
</dbReference>
<feature type="compositionally biased region" description="Basic and acidic residues" evidence="10">
    <location>
        <begin position="865"/>
        <end position="877"/>
    </location>
</feature>
<keyword evidence="12" id="KW-1185">Reference proteome</keyword>
<dbReference type="GeneID" id="110425227"/>
<evidence type="ECO:0000256" key="6">
    <source>
        <dbReference type="ARBA" id="ARBA00023004"/>
    </source>
</evidence>
<evidence type="ECO:0000313" key="12">
    <source>
        <dbReference type="Proteomes" id="UP000504621"/>
    </source>
</evidence>
<keyword evidence="5" id="KW-0479">Metal-binding</keyword>
<feature type="compositionally biased region" description="Basic and acidic residues" evidence="10">
    <location>
        <begin position="1411"/>
        <end position="1426"/>
    </location>
</feature>
<feature type="region of interest" description="Disordered" evidence="10">
    <location>
        <begin position="784"/>
        <end position="803"/>
    </location>
</feature>
<feature type="compositionally biased region" description="Basic and acidic residues" evidence="10">
    <location>
        <begin position="302"/>
        <end position="312"/>
    </location>
</feature>
<dbReference type="GO" id="GO:0035514">
    <property type="term" value="F:DNA demethylase activity"/>
    <property type="evidence" value="ECO:0007669"/>
    <property type="project" value="InterPro"/>
</dbReference>
<dbReference type="PANTHER" id="PTHR46213:SF24">
    <property type="entry name" value="HHH-GPD DOMAIN-CONTAINING PROTEIN"/>
    <property type="match status" value="1"/>
</dbReference>
<dbReference type="InterPro" id="IPR028924">
    <property type="entry name" value="Perm-CXXC"/>
</dbReference>
<feature type="domain" description="HhH-GPD" evidence="11">
    <location>
        <begin position="1480"/>
        <end position="1642"/>
    </location>
</feature>
<feature type="region of interest" description="Disordered" evidence="10">
    <location>
        <begin position="1411"/>
        <end position="1467"/>
    </location>
</feature>
<feature type="compositionally biased region" description="Basic and acidic residues" evidence="10">
    <location>
        <begin position="404"/>
        <end position="419"/>
    </location>
</feature>
<dbReference type="GO" id="GO:0003677">
    <property type="term" value="F:DNA binding"/>
    <property type="evidence" value="ECO:0007669"/>
    <property type="project" value="UniProtKB-KW"/>
</dbReference>